<protein>
    <submittedName>
        <fullName evidence="4">Methyltransferase</fullName>
    </submittedName>
</protein>
<organism evidence="4 5">
    <name type="scientific">Chelativorans salis</name>
    <dbReference type="NCBI Taxonomy" id="2978478"/>
    <lineage>
        <taxon>Bacteria</taxon>
        <taxon>Pseudomonadati</taxon>
        <taxon>Pseudomonadota</taxon>
        <taxon>Alphaproteobacteria</taxon>
        <taxon>Hyphomicrobiales</taxon>
        <taxon>Phyllobacteriaceae</taxon>
        <taxon>Chelativorans</taxon>
    </lineage>
</organism>
<keyword evidence="1 4" id="KW-0808">Transferase</keyword>
<dbReference type="GO" id="GO:0032259">
    <property type="term" value="P:methylation"/>
    <property type="evidence" value="ECO:0007669"/>
    <property type="project" value="UniProtKB-KW"/>
</dbReference>
<dbReference type="Gene3D" id="3.40.50.150">
    <property type="entry name" value="Vaccinia Virus protein VP39"/>
    <property type="match status" value="1"/>
</dbReference>
<evidence type="ECO:0000259" key="3">
    <source>
        <dbReference type="Pfam" id="PF05175"/>
    </source>
</evidence>
<dbReference type="InterPro" id="IPR050210">
    <property type="entry name" value="tRNA_Adenine-N(6)_MTase"/>
</dbReference>
<comment type="caution">
    <text evidence="4">The sequence shown here is derived from an EMBL/GenBank/DDBJ whole genome shotgun (WGS) entry which is preliminary data.</text>
</comment>
<evidence type="ECO:0000313" key="5">
    <source>
        <dbReference type="Proteomes" id="UP001320831"/>
    </source>
</evidence>
<sequence>MPEAMAFTTDAFHRGRFHLVQPAGKGHRAGLDAMLLAGAVPEGFSGLLADLGAGAGAAGFAVAARCPQARVVLVERAAEMAACARESLALPENEALASRITIVEADVELSGRERQSVGLTDRSFDFVVMNPPFNAAHDRATPDTLKRQAHVMEDGLFERWLRTAAAIAKPGAGLAIIARPGSIAEILSALAGRFGSAEVLPIHPRPQVEAIRIVVRARKGARGGLRLQPPLILHGEGNGFTRRAEMVINGRATLLGV</sequence>
<dbReference type="GO" id="GO:0008168">
    <property type="term" value="F:methyltransferase activity"/>
    <property type="evidence" value="ECO:0007669"/>
    <property type="project" value="UniProtKB-KW"/>
</dbReference>
<dbReference type="InterPro" id="IPR007848">
    <property type="entry name" value="Small_mtfrase_dom"/>
</dbReference>
<gene>
    <name evidence="4" type="ORF">N5A92_00940</name>
</gene>
<dbReference type="CDD" id="cd02440">
    <property type="entry name" value="AdoMet_MTases"/>
    <property type="match status" value="1"/>
</dbReference>
<reference evidence="4 5" key="1">
    <citation type="submission" date="2022-09" db="EMBL/GenBank/DDBJ databases">
        <title>Chelativorans salina sp. nov., a novel slightly halophilic bacterium isolated from a saline lake sediment enrichment.</title>
        <authorList>
            <person name="Gao L."/>
            <person name="Fang B.-Z."/>
            <person name="Li W.-J."/>
        </authorList>
    </citation>
    <scope>NUCLEOTIDE SEQUENCE [LARGE SCALE GENOMIC DNA]</scope>
    <source>
        <strain evidence="4 5">EGI FJ00035</strain>
    </source>
</reference>
<keyword evidence="1 4" id="KW-0489">Methyltransferase</keyword>
<dbReference type="SUPFAM" id="SSF53335">
    <property type="entry name" value="S-adenosyl-L-methionine-dependent methyltransferases"/>
    <property type="match status" value="1"/>
</dbReference>
<dbReference type="PROSITE" id="PS00092">
    <property type="entry name" value="N6_MTASE"/>
    <property type="match status" value="1"/>
</dbReference>
<dbReference type="EMBL" id="JAOCZP010000001">
    <property type="protein sequence ID" value="MCT7373613.1"/>
    <property type="molecule type" value="Genomic_DNA"/>
</dbReference>
<dbReference type="InterPro" id="IPR002052">
    <property type="entry name" value="DNA_methylase_N6_adenine_CS"/>
</dbReference>
<evidence type="ECO:0000256" key="1">
    <source>
        <dbReference type="ARBA" id="ARBA00022603"/>
    </source>
</evidence>
<dbReference type="Proteomes" id="UP001320831">
    <property type="component" value="Unassembled WGS sequence"/>
</dbReference>
<dbReference type="InterPro" id="IPR029063">
    <property type="entry name" value="SAM-dependent_MTases_sf"/>
</dbReference>
<dbReference type="PANTHER" id="PTHR47739:SF1">
    <property type="entry name" value="TRNA1(VAL) (ADENINE(37)-N6)-METHYLTRANSFERASE"/>
    <property type="match status" value="1"/>
</dbReference>
<name>A0ABT2LGT6_9HYPH</name>
<accession>A0ABT2LGT6</accession>
<evidence type="ECO:0000256" key="2">
    <source>
        <dbReference type="ARBA" id="ARBA00022691"/>
    </source>
</evidence>
<proteinExistence type="predicted"/>
<dbReference type="RefSeq" id="WP_260899940.1">
    <property type="nucleotide sequence ID" value="NZ_JAOCZP010000001.1"/>
</dbReference>
<feature type="domain" description="Methyltransferase small" evidence="3">
    <location>
        <begin position="34"/>
        <end position="139"/>
    </location>
</feature>
<evidence type="ECO:0000313" key="4">
    <source>
        <dbReference type="EMBL" id="MCT7373613.1"/>
    </source>
</evidence>
<dbReference type="PANTHER" id="PTHR47739">
    <property type="entry name" value="TRNA1(VAL) (ADENINE(37)-N6)-METHYLTRANSFERASE"/>
    <property type="match status" value="1"/>
</dbReference>
<keyword evidence="5" id="KW-1185">Reference proteome</keyword>
<dbReference type="Pfam" id="PF05175">
    <property type="entry name" value="MTS"/>
    <property type="match status" value="1"/>
</dbReference>
<keyword evidence="2" id="KW-0949">S-adenosyl-L-methionine</keyword>